<reference evidence="9" key="1">
    <citation type="journal article" date="2016" name="Nat. Genet.">
        <title>A high-quality carrot genome assembly provides new insights into carotenoid accumulation and asterid genome evolution.</title>
        <authorList>
            <person name="Iorizzo M."/>
            <person name="Ellison S."/>
            <person name="Senalik D."/>
            <person name="Zeng P."/>
            <person name="Satapoomin P."/>
            <person name="Huang J."/>
            <person name="Bowman M."/>
            <person name="Iovene M."/>
            <person name="Sanseverino W."/>
            <person name="Cavagnaro P."/>
            <person name="Yildiz M."/>
            <person name="Macko-Podgorni A."/>
            <person name="Moranska E."/>
            <person name="Grzebelus E."/>
            <person name="Grzebelus D."/>
            <person name="Ashrafi H."/>
            <person name="Zheng Z."/>
            <person name="Cheng S."/>
            <person name="Spooner D."/>
            <person name="Van Deynze A."/>
            <person name="Simon P."/>
        </authorList>
    </citation>
    <scope>NUCLEOTIDE SEQUENCE</scope>
    <source>
        <tissue evidence="9">Leaf</tissue>
    </source>
</reference>
<dbReference type="PANTHER" id="PTHR31499">
    <property type="entry name" value="MYB FAMILY TRANSCRIPTION FACTOR PHL11"/>
    <property type="match status" value="1"/>
</dbReference>
<comment type="subcellular location">
    <subcellularLocation>
        <location evidence="1">Nucleus</location>
    </subcellularLocation>
</comment>
<feature type="domain" description="HTH myb-type" evidence="8">
    <location>
        <begin position="284"/>
        <end position="344"/>
    </location>
</feature>
<evidence type="ECO:0000256" key="1">
    <source>
        <dbReference type="ARBA" id="ARBA00004123"/>
    </source>
</evidence>
<evidence type="ECO:0000256" key="7">
    <source>
        <dbReference type="SAM" id="MobiDB-lite"/>
    </source>
</evidence>
<keyword evidence="5" id="KW-0804">Transcription</keyword>
<dbReference type="GO" id="GO:0005634">
    <property type="term" value="C:nucleus"/>
    <property type="evidence" value="ECO:0007669"/>
    <property type="project" value="UniProtKB-SubCell"/>
</dbReference>
<evidence type="ECO:0000313" key="9">
    <source>
        <dbReference type="EMBL" id="WOG81211.1"/>
    </source>
</evidence>
<dbReference type="Pfam" id="PF00249">
    <property type="entry name" value="Myb_DNA-binding"/>
    <property type="match status" value="1"/>
</dbReference>
<dbReference type="InterPro" id="IPR025756">
    <property type="entry name" value="Myb_CC_LHEQLE"/>
</dbReference>
<name>A0AAF1AI76_DAUCS</name>
<sequence>MDAQPFLSFHRSGGRQSSNHESIGVPSSCLPSLATVQEEKYPKLLNNQLVSVERELMSSPSDLVPLSYNNGTVGHIFSGFSKESHFSIASPHEKHSETFISQTANAETSLLVQDTSAGISENLQFCNASPHEKYSENGSFFSQTSVIVHNSCHQVPGVQSTSSTCYTKENDSWCSDMLPEFIDYPMTAEGNNYTEGGKVSSPVGLSEDCSMSSDLLDQLLNNNDALTSNWDHFENNCFTNSELQLAQVQQQLQAFQQSQVQRQIPLASSKISMSGNQLSSTSSTSNKSRIRWTSEMHETFVEAVNKLGGSERATPKGVLKQMKVEGLTIYHVKSHLQKYRTTRYKPESLEGSSDKNQNLLGVMSSHDLKKDSEITETLRMQMELQKKLHEQLEIQKNLQLRLEEQGRCLKMMFEKQQESGTDNPSAQSTVGIGNNHAQDGPKTTHMQHQVIRLSPDDVDEELEVIEGGSEKFKDARTEPETETSKDPWADVTGGCDVQPENHVILID</sequence>
<feature type="region of interest" description="Disordered" evidence="7">
    <location>
        <begin position="467"/>
        <end position="496"/>
    </location>
</feature>
<dbReference type="InterPro" id="IPR009057">
    <property type="entry name" value="Homeodomain-like_sf"/>
</dbReference>
<evidence type="ECO:0000256" key="6">
    <source>
        <dbReference type="ARBA" id="ARBA00023242"/>
    </source>
</evidence>
<dbReference type="InterPro" id="IPR017930">
    <property type="entry name" value="Myb_dom"/>
</dbReference>
<dbReference type="InterPro" id="IPR001005">
    <property type="entry name" value="SANT/Myb"/>
</dbReference>
<evidence type="ECO:0000256" key="3">
    <source>
        <dbReference type="ARBA" id="ARBA00023015"/>
    </source>
</evidence>
<feature type="compositionally biased region" description="Basic and acidic residues" evidence="7">
    <location>
        <begin position="468"/>
        <end position="488"/>
    </location>
</feature>
<evidence type="ECO:0000256" key="4">
    <source>
        <dbReference type="ARBA" id="ARBA00023054"/>
    </source>
</evidence>
<dbReference type="InterPro" id="IPR046955">
    <property type="entry name" value="PHR1-like"/>
</dbReference>
<feature type="compositionally biased region" description="Polar residues" evidence="7">
    <location>
        <begin position="418"/>
        <end position="437"/>
    </location>
</feature>
<dbReference type="FunFam" id="1.10.10.60:FF:000002">
    <property type="entry name" value="Myb family transcription factor"/>
    <property type="match status" value="1"/>
</dbReference>
<dbReference type="GO" id="GO:0003700">
    <property type="term" value="F:DNA-binding transcription factor activity"/>
    <property type="evidence" value="ECO:0007669"/>
    <property type="project" value="InterPro"/>
</dbReference>
<feature type="region of interest" description="Disordered" evidence="7">
    <location>
        <begin position="416"/>
        <end position="442"/>
    </location>
</feature>
<comment type="similarity">
    <text evidence="2">Belongs to the MYB-CC family.</text>
</comment>
<evidence type="ECO:0000259" key="8">
    <source>
        <dbReference type="PROSITE" id="PS51294"/>
    </source>
</evidence>
<dbReference type="PROSITE" id="PS51294">
    <property type="entry name" value="HTH_MYB"/>
    <property type="match status" value="1"/>
</dbReference>
<dbReference type="Pfam" id="PF14379">
    <property type="entry name" value="Myb_CC_LHEQLE"/>
    <property type="match status" value="1"/>
</dbReference>
<evidence type="ECO:0000313" key="10">
    <source>
        <dbReference type="Proteomes" id="UP000077755"/>
    </source>
</evidence>
<evidence type="ECO:0000256" key="2">
    <source>
        <dbReference type="ARBA" id="ARBA00006783"/>
    </source>
</evidence>
<evidence type="ECO:0000256" key="5">
    <source>
        <dbReference type="ARBA" id="ARBA00023163"/>
    </source>
</evidence>
<proteinExistence type="inferred from homology"/>
<dbReference type="NCBIfam" id="TIGR01557">
    <property type="entry name" value="myb_SHAQKYF"/>
    <property type="match status" value="1"/>
</dbReference>
<organism evidence="9 10">
    <name type="scientific">Daucus carota subsp. sativus</name>
    <name type="common">Carrot</name>
    <dbReference type="NCBI Taxonomy" id="79200"/>
    <lineage>
        <taxon>Eukaryota</taxon>
        <taxon>Viridiplantae</taxon>
        <taxon>Streptophyta</taxon>
        <taxon>Embryophyta</taxon>
        <taxon>Tracheophyta</taxon>
        <taxon>Spermatophyta</taxon>
        <taxon>Magnoliopsida</taxon>
        <taxon>eudicotyledons</taxon>
        <taxon>Gunneridae</taxon>
        <taxon>Pentapetalae</taxon>
        <taxon>asterids</taxon>
        <taxon>campanulids</taxon>
        <taxon>Apiales</taxon>
        <taxon>Apiaceae</taxon>
        <taxon>Apioideae</taxon>
        <taxon>Scandiceae</taxon>
        <taxon>Daucinae</taxon>
        <taxon>Daucus</taxon>
        <taxon>Daucus sect. Daucus</taxon>
    </lineage>
</organism>
<feature type="region of interest" description="Disordered" evidence="7">
    <location>
        <begin position="1"/>
        <end position="24"/>
    </location>
</feature>
<accession>A0AAF1AI76</accession>
<dbReference type="SUPFAM" id="SSF46689">
    <property type="entry name" value="Homeodomain-like"/>
    <property type="match status" value="1"/>
</dbReference>
<dbReference type="PANTHER" id="PTHR31499:SF80">
    <property type="entry name" value="HTH MYB-TYPE DOMAIN-CONTAINING PROTEIN"/>
    <property type="match status" value="1"/>
</dbReference>
<keyword evidence="10" id="KW-1185">Reference proteome</keyword>
<reference evidence="9" key="2">
    <citation type="submission" date="2022-03" db="EMBL/GenBank/DDBJ databases">
        <title>Draft title - Genomic analysis of global carrot germplasm unveils the trajectory of domestication and the origin of high carotenoid orange carrot.</title>
        <authorList>
            <person name="Iorizzo M."/>
            <person name="Ellison S."/>
            <person name="Senalik D."/>
            <person name="Macko-Podgorni A."/>
            <person name="Grzebelus D."/>
            <person name="Bostan H."/>
            <person name="Rolling W."/>
            <person name="Curaba J."/>
            <person name="Simon P."/>
        </authorList>
    </citation>
    <scope>NUCLEOTIDE SEQUENCE</scope>
    <source>
        <tissue evidence="9">Leaf</tissue>
    </source>
</reference>
<dbReference type="InterPro" id="IPR006447">
    <property type="entry name" value="Myb_dom_plants"/>
</dbReference>
<dbReference type="GO" id="GO:0003677">
    <property type="term" value="F:DNA binding"/>
    <property type="evidence" value="ECO:0007669"/>
    <property type="project" value="InterPro"/>
</dbReference>
<gene>
    <name evidence="9" type="ORF">DCAR_0100356</name>
</gene>
<dbReference type="EMBL" id="CP093343">
    <property type="protein sequence ID" value="WOG81211.1"/>
    <property type="molecule type" value="Genomic_DNA"/>
</dbReference>
<protein>
    <recommendedName>
        <fullName evidence="8">HTH myb-type domain-containing protein</fullName>
    </recommendedName>
</protein>
<keyword evidence="6" id="KW-0539">Nucleus</keyword>
<dbReference type="Gene3D" id="1.10.10.60">
    <property type="entry name" value="Homeodomain-like"/>
    <property type="match status" value="1"/>
</dbReference>
<keyword evidence="3" id="KW-0805">Transcription regulation</keyword>
<dbReference type="Proteomes" id="UP000077755">
    <property type="component" value="Chromosome 1"/>
</dbReference>
<dbReference type="AlphaFoldDB" id="A0AAF1AI76"/>
<keyword evidence="4" id="KW-0175">Coiled coil</keyword>